<evidence type="ECO:0000256" key="2">
    <source>
        <dbReference type="ARBA" id="ARBA00005251"/>
    </source>
</evidence>
<proteinExistence type="inferred from homology"/>
<dbReference type="FunFam" id="3.30.230.10:FF:000035">
    <property type="entry name" value="28S ribosomal protein S9, mitochondrial"/>
    <property type="match status" value="1"/>
</dbReference>
<dbReference type="PANTHER" id="PTHR21569">
    <property type="entry name" value="RIBOSOMAL PROTEIN S9"/>
    <property type="match status" value="1"/>
</dbReference>
<dbReference type="Proteomes" id="UP000007110">
    <property type="component" value="Unassembled WGS sequence"/>
</dbReference>
<reference evidence="9" key="2">
    <citation type="submission" date="2021-01" db="UniProtKB">
        <authorList>
            <consortium name="EnsemblMetazoa"/>
        </authorList>
    </citation>
    <scope>IDENTIFICATION</scope>
</reference>
<dbReference type="OMA" id="RAKWIWY"/>
<keyword evidence="5" id="KW-0496">Mitochondrion</keyword>
<dbReference type="GeneID" id="575681"/>
<keyword evidence="6" id="KW-0687">Ribonucleoprotein</keyword>
<evidence type="ECO:0000256" key="6">
    <source>
        <dbReference type="ARBA" id="ARBA00023274"/>
    </source>
</evidence>
<dbReference type="PANTHER" id="PTHR21569:SF1">
    <property type="entry name" value="SMALL RIBOSOMAL SUBUNIT PROTEIN US9M"/>
    <property type="match status" value="1"/>
</dbReference>
<dbReference type="KEGG" id="spu:575681"/>
<dbReference type="GO" id="GO:0003735">
    <property type="term" value="F:structural constituent of ribosome"/>
    <property type="evidence" value="ECO:0000318"/>
    <property type="project" value="GO_Central"/>
</dbReference>
<sequence length="393" mass="45301">MAAHGGRLFRVFGGKLLRISHHSRALQVIDTQQWKLFSTDVQPKKEKKQKDSVAAVIAAAQDRRTAYDTLIQREELSYERGRRHLANMMGEDPEDFKQEDVDRAIEYLFPSGLFDKKARPMMKPPADYYPPQKAAQFGPDGRPFDALFYTGKPNYYNLMHDTVNEANKVIAKEDEMIRKGILIHETHPVNLARSEWIDKASVERIVVEALSDKEYLNFISLLERILQLPYASEVSDYIHKFRRELVAELSKEVISPILEDENGQPYSKGDAWRKSAKAWVTLKDQGKGQVTVNGMEFLKYFTWVRVREQILFPFNFTETLGRFDVECEVVEGGRTSQAGAVRLAISRALCSFVDQQKIEQMRQAGLLTLDPRLRERKKPGQAGARKKFTWKKR</sequence>
<dbReference type="GO" id="GO:0003723">
    <property type="term" value="F:RNA binding"/>
    <property type="evidence" value="ECO:0000318"/>
    <property type="project" value="GO_Central"/>
</dbReference>
<evidence type="ECO:0000256" key="7">
    <source>
        <dbReference type="ARBA" id="ARBA00039318"/>
    </source>
</evidence>
<evidence type="ECO:0000256" key="1">
    <source>
        <dbReference type="ARBA" id="ARBA00004173"/>
    </source>
</evidence>
<dbReference type="Pfam" id="PF00380">
    <property type="entry name" value="Ribosomal_S9"/>
    <property type="match status" value="1"/>
</dbReference>
<dbReference type="InParanoid" id="A0A7M7T3A8"/>
<dbReference type="Gene3D" id="3.30.230.10">
    <property type="match status" value="1"/>
</dbReference>
<comment type="similarity">
    <text evidence="2">Belongs to the universal ribosomal protein uS9 family.</text>
</comment>
<evidence type="ECO:0000256" key="5">
    <source>
        <dbReference type="ARBA" id="ARBA00023128"/>
    </source>
</evidence>
<evidence type="ECO:0000313" key="10">
    <source>
        <dbReference type="Proteomes" id="UP000007110"/>
    </source>
</evidence>
<keyword evidence="3" id="KW-0809">Transit peptide</keyword>
<protein>
    <recommendedName>
        <fullName evidence="7">Small ribosomal subunit protein uS9m</fullName>
    </recommendedName>
    <alternativeName>
        <fullName evidence="8">28S ribosomal protein S9, mitochondrial</fullName>
    </alternativeName>
</protein>
<dbReference type="OrthoDB" id="10254627at2759"/>
<dbReference type="RefSeq" id="XP_030850701.1">
    <property type="nucleotide sequence ID" value="XM_030994841.1"/>
</dbReference>
<dbReference type="GO" id="GO:0005763">
    <property type="term" value="C:mitochondrial small ribosomal subunit"/>
    <property type="evidence" value="ECO:0000318"/>
    <property type="project" value="GO_Central"/>
</dbReference>
<dbReference type="InterPro" id="IPR000754">
    <property type="entry name" value="Ribosomal_uS9"/>
</dbReference>
<reference evidence="10" key="1">
    <citation type="submission" date="2015-02" db="EMBL/GenBank/DDBJ databases">
        <title>Genome sequencing for Strongylocentrotus purpuratus.</title>
        <authorList>
            <person name="Murali S."/>
            <person name="Liu Y."/>
            <person name="Vee V."/>
            <person name="English A."/>
            <person name="Wang M."/>
            <person name="Skinner E."/>
            <person name="Han Y."/>
            <person name="Muzny D.M."/>
            <person name="Worley K.C."/>
            <person name="Gibbs R.A."/>
        </authorList>
    </citation>
    <scope>NUCLEOTIDE SEQUENCE</scope>
</reference>
<dbReference type="GO" id="GO:0006412">
    <property type="term" value="P:translation"/>
    <property type="evidence" value="ECO:0007669"/>
    <property type="project" value="InterPro"/>
</dbReference>
<dbReference type="GO" id="GO:0005743">
    <property type="term" value="C:mitochondrial inner membrane"/>
    <property type="evidence" value="ECO:0007669"/>
    <property type="project" value="UniProtKB-ARBA"/>
</dbReference>
<evidence type="ECO:0000313" key="9">
    <source>
        <dbReference type="EnsemblMetazoa" id="XP_030850701"/>
    </source>
</evidence>
<evidence type="ECO:0000256" key="8">
    <source>
        <dbReference type="ARBA" id="ARBA00076042"/>
    </source>
</evidence>
<accession>A0A7M7T3A8</accession>
<dbReference type="EnsemblMetazoa" id="XM_030994841">
    <property type="protein sequence ID" value="XP_030850701"/>
    <property type="gene ID" value="LOC575681"/>
</dbReference>
<evidence type="ECO:0000256" key="3">
    <source>
        <dbReference type="ARBA" id="ARBA00022946"/>
    </source>
</evidence>
<dbReference type="InterPro" id="IPR020568">
    <property type="entry name" value="Ribosomal_Su5_D2-typ_SF"/>
</dbReference>
<comment type="subcellular location">
    <subcellularLocation>
        <location evidence="1">Mitochondrion</location>
    </subcellularLocation>
</comment>
<dbReference type="SUPFAM" id="SSF54211">
    <property type="entry name" value="Ribosomal protein S5 domain 2-like"/>
    <property type="match status" value="1"/>
</dbReference>
<keyword evidence="10" id="KW-1185">Reference proteome</keyword>
<keyword evidence="4" id="KW-0689">Ribosomal protein</keyword>
<name>A0A7M7T3A8_STRPU</name>
<dbReference type="AlphaFoldDB" id="A0A7M7T3A8"/>
<evidence type="ECO:0000256" key="4">
    <source>
        <dbReference type="ARBA" id="ARBA00022980"/>
    </source>
</evidence>
<dbReference type="InterPro" id="IPR014721">
    <property type="entry name" value="Ribsml_uS5_D2-typ_fold_subgr"/>
</dbReference>
<organism evidence="9 10">
    <name type="scientific">Strongylocentrotus purpuratus</name>
    <name type="common">Purple sea urchin</name>
    <dbReference type="NCBI Taxonomy" id="7668"/>
    <lineage>
        <taxon>Eukaryota</taxon>
        <taxon>Metazoa</taxon>
        <taxon>Echinodermata</taxon>
        <taxon>Eleutherozoa</taxon>
        <taxon>Echinozoa</taxon>
        <taxon>Echinoidea</taxon>
        <taxon>Euechinoidea</taxon>
        <taxon>Echinacea</taxon>
        <taxon>Camarodonta</taxon>
        <taxon>Echinidea</taxon>
        <taxon>Strongylocentrotidae</taxon>
        <taxon>Strongylocentrotus</taxon>
    </lineage>
</organism>